<evidence type="ECO:0008006" key="5">
    <source>
        <dbReference type="Google" id="ProtNLM"/>
    </source>
</evidence>
<feature type="transmembrane region" description="Helical" evidence="2">
    <location>
        <begin position="497"/>
        <end position="516"/>
    </location>
</feature>
<dbReference type="InterPro" id="IPR019169">
    <property type="entry name" value="Transmembrane_26"/>
</dbReference>
<feature type="region of interest" description="Disordered" evidence="1">
    <location>
        <begin position="1"/>
        <end position="39"/>
    </location>
</feature>
<feature type="compositionally biased region" description="Basic residues" evidence="1">
    <location>
        <begin position="212"/>
        <end position="226"/>
    </location>
</feature>
<keyword evidence="4" id="KW-1185">Reference proteome</keyword>
<dbReference type="EMBL" id="CAWYQH010000079">
    <property type="protein sequence ID" value="CAK8681143.1"/>
    <property type="molecule type" value="Genomic_DNA"/>
</dbReference>
<dbReference type="Proteomes" id="UP001642483">
    <property type="component" value="Unassembled WGS sequence"/>
</dbReference>
<accession>A0ABP0FNC9</accession>
<keyword evidence="2" id="KW-0472">Membrane</keyword>
<gene>
    <name evidence="3" type="ORF">CVLEPA_LOCUS11377</name>
</gene>
<keyword evidence="2" id="KW-1133">Transmembrane helix</keyword>
<reference evidence="3 4" key="1">
    <citation type="submission" date="2024-02" db="EMBL/GenBank/DDBJ databases">
        <authorList>
            <person name="Daric V."/>
            <person name="Darras S."/>
        </authorList>
    </citation>
    <scope>NUCLEOTIDE SEQUENCE [LARGE SCALE GENOMIC DNA]</scope>
</reference>
<feature type="transmembrane region" description="Helical" evidence="2">
    <location>
        <begin position="550"/>
        <end position="575"/>
    </location>
</feature>
<comment type="caution">
    <text evidence="3">The sequence shown here is derived from an EMBL/GenBank/DDBJ whole genome shotgun (WGS) entry which is preliminary data.</text>
</comment>
<name>A0ABP0FNC9_CLALP</name>
<feature type="transmembrane region" description="Helical" evidence="2">
    <location>
        <begin position="430"/>
        <end position="449"/>
    </location>
</feature>
<proteinExistence type="predicted"/>
<dbReference type="Pfam" id="PF09772">
    <property type="entry name" value="Tmem26"/>
    <property type="match status" value="2"/>
</dbReference>
<sequence length="675" mass="76036">MGETKEYRNGSLSAEKRRKSSKSRSIKGGRSRSGSQRRPTERVGCFQKISAVLTRVLFILHTSVALWRVWLVYPPHYMYFLCVGIGFLLIEMVFTLAVRQGREYKWFCPSVFFYLLSVVPCLWLLEFAELNQFSKTSVVAGGCNITMQSLSSDFIFTTAASLDNNTAFLRRNSRHVSIDVNLLGVKDHRLDESIDQLLKRMKRKINSFESTKRRKRRRNKKKWSRKSGKDVIAASSIIANLTETEASGIFSSASQPSPFATNTHAQTVDISDPYRFPLSSAHPDSAVLISQRSALSSFPETSPLPVASHANIPLITMETTSISTSHARDTTFPMMSTTAILWKSAQESVTTFKASSVEKIILVGVNLDDTTSSAVTEQSSMGQSLTTTRKTKLENLGKKITEFGENTLELLQNTTKRVEQILQGLDPENWLLSLHQVLLFVLVIGRWLLPKGEITRDQLSQLLLVFIGVGADILEFVTETIDHDVEKVRCNMTLHYIIYAVWSGSLIQFTLVLTAAKSQKTRLGFSDDQVTIISKRKSCCTGTVFNKADLWGILVTMMLQDMPFLAFRLYVIIVYEQVHQMMVFFTGKNVLVVCLQFYRLIVLQVQHKTTDEVTDSELQPLKETLGTLATRSRSSSVDDAIKNASLKTKHDGSLVVKIRLESETSMKRKRKSQKL</sequence>
<dbReference type="PANTHER" id="PTHR22168">
    <property type="entry name" value="TMEM26 PROTEIN"/>
    <property type="match status" value="1"/>
</dbReference>
<keyword evidence="2" id="KW-0812">Transmembrane</keyword>
<feature type="region of interest" description="Disordered" evidence="1">
    <location>
        <begin position="208"/>
        <end position="228"/>
    </location>
</feature>
<evidence type="ECO:0000313" key="4">
    <source>
        <dbReference type="Proteomes" id="UP001642483"/>
    </source>
</evidence>
<protein>
    <recommendedName>
        <fullName evidence="5">Transmembrane protein 26</fullName>
    </recommendedName>
</protein>
<evidence type="ECO:0000256" key="2">
    <source>
        <dbReference type="SAM" id="Phobius"/>
    </source>
</evidence>
<feature type="compositionally biased region" description="Basic residues" evidence="1">
    <location>
        <begin position="16"/>
        <end position="30"/>
    </location>
</feature>
<organism evidence="3 4">
    <name type="scientific">Clavelina lepadiformis</name>
    <name type="common">Light-bulb sea squirt</name>
    <name type="synonym">Ascidia lepadiformis</name>
    <dbReference type="NCBI Taxonomy" id="159417"/>
    <lineage>
        <taxon>Eukaryota</taxon>
        <taxon>Metazoa</taxon>
        <taxon>Chordata</taxon>
        <taxon>Tunicata</taxon>
        <taxon>Ascidiacea</taxon>
        <taxon>Aplousobranchia</taxon>
        <taxon>Clavelinidae</taxon>
        <taxon>Clavelina</taxon>
    </lineage>
</organism>
<feature type="transmembrane region" description="Helical" evidence="2">
    <location>
        <begin position="52"/>
        <end position="70"/>
    </location>
</feature>
<feature type="transmembrane region" description="Helical" evidence="2">
    <location>
        <begin position="76"/>
        <end position="94"/>
    </location>
</feature>
<feature type="transmembrane region" description="Helical" evidence="2">
    <location>
        <begin position="106"/>
        <end position="125"/>
    </location>
</feature>
<evidence type="ECO:0000313" key="3">
    <source>
        <dbReference type="EMBL" id="CAK8681143.1"/>
    </source>
</evidence>
<dbReference type="PANTHER" id="PTHR22168:SF7">
    <property type="entry name" value="TRANSMEMBRANE PROTEIN 26-LIKE"/>
    <property type="match status" value="1"/>
</dbReference>
<evidence type="ECO:0000256" key="1">
    <source>
        <dbReference type="SAM" id="MobiDB-lite"/>
    </source>
</evidence>